<evidence type="ECO:0000256" key="2">
    <source>
        <dbReference type="ARBA" id="ARBA00004496"/>
    </source>
</evidence>
<dbReference type="PANTHER" id="PTHR20531:SF1">
    <property type="entry name" value="N-ALPHA-ACETYLTRANSFERASE 40"/>
    <property type="match status" value="1"/>
</dbReference>
<sequence>MVSQRRRDRVAEIQKQLKDGIKPHAVTLRGGDVVDDLFRTPIYINYDLDVEMPPHVARAQKVQKVLWDDVSGLRACETPQPKCPLKFGFVPSGNKLKKAEFDACIGLVERTSSKDYRASGIGWNPRKKREEMLDAEMMYLLVRQGDAPAVAERNLADEDVGAGNITMDKKKTMEDPPITGQDALAQQNIADIEEEKSYTHVQEPPKLNALTQLIQAYASDSEEEESGEKESSEEESSDEESDETDSDETDNKENDSVKPYPPRPSKVFQAVKKKFSLPDPCANGPILGFISFMYTYDDAPHEDREVVYIYEIHLHEHLRGQGLGSKLIEFVEDAARECQVNKTMLTVFMANERAIRMYKRLGYGKDESSPEDKVMRHKAVKAQYLIMSKVLD</sequence>
<dbReference type="AlphaFoldDB" id="A0A6A5KLZ4"/>
<keyword evidence="8" id="KW-0539">Nucleus</keyword>
<comment type="catalytic activity">
    <reaction evidence="10">
        <text>N-terminal L-seryl-[histone H2A] + acetyl-CoA = N-terminal N(alpha)-acetyl-L-seryl-[histone H2A] + CoA + H(+)</text>
        <dbReference type="Rhea" id="RHEA:50600"/>
        <dbReference type="Rhea" id="RHEA-COMP:12742"/>
        <dbReference type="Rhea" id="RHEA-COMP:12744"/>
        <dbReference type="ChEBI" id="CHEBI:15378"/>
        <dbReference type="ChEBI" id="CHEBI:57287"/>
        <dbReference type="ChEBI" id="CHEBI:57288"/>
        <dbReference type="ChEBI" id="CHEBI:64738"/>
        <dbReference type="ChEBI" id="CHEBI:83690"/>
        <dbReference type="EC" id="2.3.1.257"/>
    </reaction>
</comment>
<comment type="similarity">
    <text evidence="3">Belongs to the acetyltransferase family. NAA40 subfamily.</text>
</comment>
<dbReference type="EC" id="2.3.1.257" evidence="4"/>
<dbReference type="Gene3D" id="3.40.630.30">
    <property type="match status" value="1"/>
</dbReference>
<evidence type="ECO:0000313" key="15">
    <source>
        <dbReference type="Proteomes" id="UP000800040"/>
    </source>
</evidence>
<dbReference type="Pfam" id="PF00583">
    <property type="entry name" value="Acetyltransf_1"/>
    <property type="match status" value="1"/>
</dbReference>
<feature type="domain" description="N-acetyltransferase" evidence="13">
    <location>
        <begin position="236"/>
        <end position="392"/>
    </location>
</feature>
<name>A0A6A5KLZ4_9PLEO</name>
<evidence type="ECO:0000256" key="12">
    <source>
        <dbReference type="SAM" id="MobiDB-lite"/>
    </source>
</evidence>
<dbReference type="EMBL" id="ML975269">
    <property type="protein sequence ID" value="KAF1836792.1"/>
    <property type="molecule type" value="Genomic_DNA"/>
</dbReference>
<dbReference type="GO" id="GO:0043998">
    <property type="term" value="F:histone H2A acetyltransferase activity"/>
    <property type="evidence" value="ECO:0007669"/>
    <property type="project" value="InterPro"/>
</dbReference>
<evidence type="ECO:0000256" key="3">
    <source>
        <dbReference type="ARBA" id="ARBA00008870"/>
    </source>
</evidence>
<comment type="catalytic activity">
    <reaction evidence="11">
        <text>N-terminal L-seryl-[histone H4] + acetyl-CoA = N-terminal N(alpha)-acetyl-L-seryl-[histone H4] + CoA + H(+)</text>
        <dbReference type="Rhea" id="RHEA:50596"/>
        <dbReference type="Rhea" id="RHEA-COMP:12740"/>
        <dbReference type="Rhea" id="RHEA-COMP:12743"/>
        <dbReference type="ChEBI" id="CHEBI:15378"/>
        <dbReference type="ChEBI" id="CHEBI:57287"/>
        <dbReference type="ChEBI" id="CHEBI:57288"/>
        <dbReference type="ChEBI" id="CHEBI:64738"/>
        <dbReference type="ChEBI" id="CHEBI:83690"/>
        <dbReference type="EC" id="2.3.1.257"/>
    </reaction>
</comment>
<dbReference type="SUPFAM" id="SSF55729">
    <property type="entry name" value="Acyl-CoA N-acyltransferases (Nat)"/>
    <property type="match status" value="1"/>
</dbReference>
<keyword evidence="9" id="KW-0012">Acyltransferase</keyword>
<dbReference type="GO" id="GO:1990189">
    <property type="term" value="F:protein N-terminal-serine acetyltransferase activity"/>
    <property type="evidence" value="ECO:0007669"/>
    <property type="project" value="UniProtKB-EC"/>
</dbReference>
<keyword evidence="6" id="KW-0963">Cytoplasm</keyword>
<evidence type="ECO:0000256" key="7">
    <source>
        <dbReference type="ARBA" id="ARBA00022679"/>
    </source>
</evidence>
<gene>
    <name evidence="14" type="ORF">BDW02DRAFT_566717</name>
</gene>
<evidence type="ECO:0000256" key="5">
    <source>
        <dbReference type="ARBA" id="ARBA00015043"/>
    </source>
</evidence>
<protein>
    <recommendedName>
        <fullName evidence="5">N-alpha-acetyltransferase 40</fullName>
        <ecNumber evidence="4">2.3.1.257</ecNumber>
    </recommendedName>
</protein>
<evidence type="ECO:0000256" key="10">
    <source>
        <dbReference type="ARBA" id="ARBA00047821"/>
    </source>
</evidence>
<dbReference type="GO" id="GO:0005737">
    <property type="term" value="C:cytoplasm"/>
    <property type="evidence" value="ECO:0007669"/>
    <property type="project" value="UniProtKB-SubCell"/>
</dbReference>
<dbReference type="InterPro" id="IPR016181">
    <property type="entry name" value="Acyl_CoA_acyltransferase"/>
</dbReference>
<dbReference type="InterPro" id="IPR039949">
    <property type="entry name" value="NAA40"/>
</dbReference>
<feature type="compositionally biased region" description="Acidic residues" evidence="12">
    <location>
        <begin position="220"/>
        <end position="248"/>
    </location>
</feature>
<evidence type="ECO:0000259" key="13">
    <source>
        <dbReference type="PROSITE" id="PS51186"/>
    </source>
</evidence>
<evidence type="ECO:0000256" key="8">
    <source>
        <dbReference type="ARBA" id="ARBA00023242"/>
    </source>
</evidence>
<feature type="region of interest" description="Disordered" evidence="12">
    <location>
        <begin position="218"/>
        <end position="264"/>
    </location>
</feature>
<dbReference type="CDD" id="cd04301">
    <property type="entry name" value="NAT_SF"/>
    <property type="match status" value="1"/>
</dbReference>
<dbReference type="PANTHER" id="PTHR20531">
    <property type="entry name" value="N-ALPHA-ACETYLTRANSFERASE 40"/>
    <property type="match status" value="1"/>
</dbReference>
<dbReference type="GO" id="GO:0005634">
    <property type="term" value="C:nucleus"/>
    <property type="evidence" value="ECO:0007669"/>
    <property type="project" value="UniProtKB-SubCell"/>
</dbReference>
<dbReference type="PROSITE" id="PS51186">
    <property type="entry name" value="GNAT"/>
    <property type="match status" value="1"/>
</dbReference>
<proteinExistence type="inferred from homology"/>
<dbReference type="OrthoDB" id="424551at2759"/>
<evidence type="ECO:0000256" key="6">
    <source>
        <dbReference type="ARBA" id="ARBA00022490"/>
    </source>
</evidence>
<keyword evidence="15" id="KW-1185">Reference proteome</keyword>
<evidence type="ECO:0000313" key="14">
    <source>
        <dbReference type="EMBL" id="KAF1836792.1"/>
    </source>
</evidence>
<dbReference type="GO" id="GO:0010485">
    <property type="term" value="F:histone H4 acetyltransferase activity"/>
    <property type="evidence" value="ECO:0007669"/>
    <property type="project" value="InterPro"/>
</dbReference>
<evidence type="ECO:0000256" key="9">
    <source>
        <dbReference type="ARBA" id="ARBA00023315"/>
    </source>
</evidence>
<organism evidence="14 15">
    <name type="scientific">Decorospora gaudefroyi</name>
    <dbReference type="NCBI Taxonomy" id="184978"/>
    <lineage>
        <taxon>Eukaryota</taxon>
        <taxon>Fungi</taxon>
        <taxon>Dikarya</taxon>
        <taxon>Ascomycota</taxon>
        <taxon>Pezizomycotina</taxon>
        <taxon>Dothideomycetes</taxon>
        <taxon>Pleosporomycetidae</taxon>
        <taxon>Pleosporales</taxon>
        <taxon>Pleosporineae</taxon>
        <taxon>Pleosporaceae</taxon>
        <taxon>Decorospora</taxon>
    </lineage>
</organism>
<keyword evidence="7" id="KW-0808">Transferase</keyword>
<reference evidence="14" key="1">
    <citation type="submission" date="2020-01" db="EMBL/GenBank/DDBJ databases">
        <authorList>
            <consortium name="DOE Joint Genome Institute"/>
            <person name="Haridas S."/>
            <person name="Albert R."/>
            <person name="Binder M."/>
            <person name="Bloem J."/>
            <person name="Labutti K."/>
            <person name="Salamov A."/>
            <person name="Andreopoulos B."/>
            <person name="Baker S.E."/>
            <person name="Barry K."/>
            <person name="Bills G."/>
            <person name="Bluhm B.H."/>
            <person name="Cannon C."/>
            <person name="Castanera R."/>
            <person name="Culley D.E."/>
            <person name="Daum C."/>
            <person name="Ezra D."/>
            <person name="Gonzalez J.B."/>
            <person name="Henrissat B."/>
            <person name="Kuo A."/>
            <person name="Liang C."/>
            <person name="Lipzen A."/>
            <person name="Lutzoni F."/>
            <person name="Magnuson J."/>
            <person name="Mondo S."/>
            <person name="Nolan M."/>
            <person name="Ohm R."/>
            <person name="Pangilinan J."/>
            <person name="Park H.-J."/>
            <person name="Ramirez L."/>
            <person name="Alfaro M."/>
            <person name="Sun H."/>
            <person name="Tritt A."/>
            <person name="Yoshinaga Y."/>
            <person name="Zwiers L.-H."/>
            <person name="Turgeon B.G."/>
            <person name="Goodwin S.B."/>
            <person name="Spatafora J.W."/>
            <person name="Crous P.W."/>
            <person name="Grigoriev I.V."/>
        </authorList>
    </citation>
    <scope>NUCLEOTIDE SEQUENCE</scope>
    <source>
        <strain evidence="14">P77</strain>
    </source>
</reference>
<accession>A0A6A5KLZ4</accession>
<dbReference type="Proteomes" id="UP000800040">
    <property type="component" value="Unassembled WGS sequence"/>
</dbReference>
<evidence type="ECO:0000256" key="11">
    <source>
        <dbReference type="ARBA" id="ARBA00049524"/>
    </source>
</evidence>
<comment type="subcellular location">
    <subcellularLocation>
        <location evidence="2">Cytoplasm</location>
    </subcellularLocation>
    <subcellularLocation>
        <location evidence="1">Nucleus</location>
    </subcellularLocation>
</comment>
<dbReference type="InterPro" id="IPR000182">
    <property type="entry name" value="GNAT_dom"/>
</dbReference>
<evidence type="ECO:0000256" key="1">
    <source>
        <dbReference type="ARBA" id="ARBA00004123"/>
    </source>
</evidence>
<evidence type="ECO:0000256" key="4">
    <source>
        <dbReference type="ARBA" id="ARBA00012950"/>
    </source>
</evidence>